<dbReference type="AlphaFoldDB" id="A0A3Q9C3M5"/>
<dbReference type="InterPro" id="IPR023393">
    <property type="entry name" value="START-like_dom_sf"/>
</dbReference>
<proteinExistence type="predicted"/>
<dbReference type="Proteomes" id="UP000280197">
    <property type="component" value="Chromosome"/>
</dbReference>
<dbReference type="KEGG" id="saqu:EJC51_36995"/>
<accession>A0A3Q9C3M5</accession>
<gene>
    <name evidence="1" type="ORF">EJC51_36995</name>
</gene>
<reference evidence="1 2" key="1">
    <citation type="submission" date="2018-12" db="EMBL/GenBank/DDBJ databases">
        <authorList>
            <person name="Li K."/>
        </authorList>
    </citation>
    <scope>NUCLEOTIDE SEQUENCE [LARGE SCALE GENOMIC DNA]</scope>
    <source>
        <strain evidence="2">CR22</strain>
    </source>
</reference>
<dbReference type="Gene3D" id="3.30.530.20">
    <property type="match status" value="1"/>
</dbReference>
<dbReference type="EMBL" id="CP034463">
    <property type="protein sequence ID" value="AZP21185.1"/>
    <property type="molecule type" value="Genomic_DNA"/>
</dbReference>
<organism evidence="1 2">
    <name type="scientific">Streptomyces aquilus</name>
    <dbReference type="NCBI Taxonomy" id="2548456"/>
    <lineage>
        <taxon>Bacteria</taxon>
        <taxon>Bacillati</taxon>
        <taxon>Actinomycetota</taxon>
        <taxon>Actinomycetes</taxon>
        <taxon>Kitasatosporales</taxon>
        <taxon>Streptomycetaceae</taxon>
        <taxon>Streptomyces</taxon>
    </lineage>
</organism>
<evidence type="ECO:0000313" key="2">
    <source>
        <dbReference type="Proteomes" id="UP000280197"/>
    </source>
</evidence>
<dbReference type="RefSeq" id="WP_126275039.1">
    <property type="nucleotide sequence ID" value="NZ_CP034463.1"/>
</dbReference>
<dbReference type="SUPFAM" id="SSF55961">
    <property type="entry name" value="Bet v1-like"/>
    <property type="match status" value="1"/>
</dbReference>
<protein>
    <submittedName>
        <fullName evidence="1">SRPBCC family protein</fullName>
    </submittedName>
</protein>
<sequence>MVTFLIERTAPLPRAETWRRLTEWSRHGDVVPLTRVTVETPGPTGVGTVFVARTGVGPLAFDDRMEVTVWRPPAEEAAGFCRLEKRGRVVTGWAEIEVAVGPGGRSRVVWREELGFRFLPGVVDPVTRRVARYVFGRAVNRLLRKA</sequence>
<name>A0A3Q9C3M5_9ACTN</name>
<evidence type="ECO:0000313" key="1">
    <source>
        <dbReference type="EMBL" id="AZP21185.1"/>
    </source>
</evidence>
<keyword evidence="2" id="KW-1185">Reference proteome</keyword>